<dbReference type="Pfam" id="PF04715">
    <property type="entry name" value="Anth_synt_I_N"/>
    <property type="match status" value="1"/>
</dbReference>
<keyword evidence="5" id="KW-0032">Aminotransferase</keyword>
<dbReference type="NCBIfam" id="TIGR00553">
    <property type="entry name" value="pabB"/>
    <property type="match status" value="1"/>
</dbReference>
<dbReference type="EC" id="2.6.1.85" evidence="1"/>
<evidence type="ECO:0000256" key="1">
    <source>
        <dbReference type="ARBA" id="ARBA00013139"/>
    </source>
</evidence>
<name>A0AAW7X9V5_9GAMM</name>
<gene>
    <name evidence="5" type="primary">pabB</name>
    <name evidence="5" type="ORF">Q4521_17370</name>
</gene>
<evidence type="ECO:0000259" key="4">
    <source>
        <dbReference type="Pfam" id="PF04715"/>
    </source>
</evidence>
<dbReference type="SUPFAM" id="SSF56322">
    <property type="entry name" value="ADC synthase"/>
    <property type="match status" value="1"/>
</dbReference>
<dbReference type="InterPro" id="IPR005801">
    <property type="entry name" value="ADC_synthase"/>
</dbReference>
<feature type="domain" description="Anthranilate synthase component I N-terminal" evidence="4">
    <location>
        <begin position="19"/>
        <end position="138"/>
    </location>
</feature>
<evidence type="ECO:0000256" key="2">
    <source>
        <dbReference type="ARBA" id="ARBA00022679"/>
    </source>
</evidence>
<dbReference type="EMBL" id="JAUOPB010000013">
    <property type="protein sequence ID" value="MDO6424259.1"/>
    <property type="molecule type" value="Genomic_DNA"/>
</dbReference>
<feature type="domain" description="Chorismate-utilising enzyme C-terminal" evidence="3">
    <location>
        <begin position="182"/>
        <end position="435"/>
    </location>
</feature>
<dbReference type="Gene3D" id="3.60.120.10">
    <property type="entry name" value="Anthranilate synthase"/>
    <property type="match status" value="1"/>
</dbReference>
<dbReference type="InterPro" id="IPR005802">
    <property type="entry name" value="ADC_synth_comp_1"/>
</dbReference>
<accession>A0AAW7X9V5</accession>
<dbReference type="PANTHER" id="PTHR11236:SF50">
    <property type="entry name" value="AMINODEOXYCHORISMATE SYNTHASE COMPONENT 1"/>
    <property type="match status" value="1"/>
</dbReference>
<dbReference type="Proteomes" id="UP001169760">
    <property type="component" value="Unassembled WGS sequence"/>
</dbReference>
<dbReference type="RefSeq" id="WP_303493649.1">
    <property type="nucleotide sequence ID" value="NZ_JAUOPB010000013.1"/>
</dbReference>
<evidence type="ECO:0000313" key="6">
    <source>
        <dbReference type="Proteomes" id="UP001169760"/>
    </source>
</evidence>
<dbReference type="PRINTS" id="PR00095">
    <property type="entry name" value="ANTSNTHASEI"/>
</dbReference>
<organism evidence="5 6">
    <name type="scientific">Saccharophagus degradans</name>
    <dbReference type="NCBI Taxonomy" id="86304"/>
    <lineage>
        <taxon>Bacteria</taxon>
        <taxon>Pseudomonadati</taxon>
        <taxon>Pseudomonadota</taxon>
        <taxon>Gammaproteobacteria</taxon>
        <taxon>Cellvibrionales</taxon>
        <taxon>Cellvibrionaceae</taxon>
        <taxon>Saccharophagus</taxon>
    </lineage>
</organism>
<dbReference type="InterPro" id="IPR006805">
    <property type="entry name" value="Anth_synth_I_N"/>
</dbReference>
<dbReference type="GO" id="GO:0000162">
    <property type="term" value="P:L-tryptophan biosynthetic process"/>
    <property type="evidence" value="ECO:0007669"/>
    <property type="project" value="TreeGrafter"/>
</dbReference>
<evidence type="ECO:0000259" key="3">
    <source>
        <dbReference type="Pfam" id="PF00425"/>
    </source>
</evidence>
<keyword evidence="2 5" id="KW-0808">Transferase</keyword>
<reference evidence="5" key="1">
    <citation type="submission" date="2023-07" db="EMBL/GenBank/DDBJ databases">
        <title>Genome content predicts the carbon catabolic preferences of heterotrophic bacteria.</title>
        <authorList>
            <person name="Gralka M."/>
        </authorList>
    </citation>
    <scope>NUCLEOTIDE SEQUENCE</scope>
    <source>
        <strain evidence="5">I3M17_2</strain>
    </source>
</reference>
<protein>
    <recommendedName>
        <fullName evidence="1">aminodeoxychorismate synthase</fullName>
        <ecNumber evidence="1">2.6.1.85</ecNumber>
    </recommendedName>
</protein>
<dbReference type="GO" id="GO:0046820">
    <property type="term" value="F:4-amino-4-deoxychorismate synthase activity"/>
    <property type="evidence" value="ECO:0007669"/>
    <property type="project" value="UniProtKB-EC"/>
</dbReference>
<dbReference type="InterPro" id="IPR015890">
    <property type="entry name" value="Chorismate_C"/>
</dbReference>
<dbReference type="PANTHER" id="PTHR11236">
    <property type="entry name" value="AMINOBENZOATE/ANTHRANILATE SYNTHASE"/>
    <property type="match status" value="1"/>
</dbReference>
<dbReference type="InterPro" id="IPR019999">
    <property type="entry name" value="Anth_synth_I-like"/>
</dbReference>
<dbReference type="Pfam" id="PF00425">
    <property type="entry name" value="Chorismate_bind"/>
    <property type="match status" value="1"/>
</dbReference>
<evidence type="ECO:0000313" key="5">
    <source>
        <dbReference type="EMBL" id="MDO6424259.1"/>
    </source>
</evidence>
<proteinExistence type="predicted"/>
<comment type="caution">
    <text evidence="5">The sequence shown here is derived from an EMBL/GenBank/DDBJ whole genome shotgun (WGS) entry which is preliminary data.</text>
</comment>
<sequence length="444" mass="48916">MPEVQLSALPYLPSSLPFFSELADERVPVWLDSGKPLSDYGRYDIISANPVTILSATHSSPSAQFLKEVEESLAHHFTTVSAPPGLDIPFIGGAIGYLNYEFQHDQYKLPCTHNNPVAEVGIYDWAIVQDHHLKQCYLITHPNWPQQKVQHLHARLSASAQAEQAKQRPPFVIDKWNATTKAQDYLTAIATIQDYISAGDAYQVNYSQQFSANYTGHPLNAYIKMRQAVPSPYSACLMFPTVNILSVSPEKFVSVKNNAAITQPIKGTAARGDTPKADEQLANELLLSEKNRAENLMIVDLLRNDFSKNCEPHSVKTTKLFDLESYANVHHLVSTVTGKVKTGVSALNFLSDCFPGGSITGAPKKRSMEIINQLEPHARHIYCGSIFYLSANGDLDSNIAIRTALLDNNTIYCCGGGGIVADSDASAEFDESIQKIDKFLAILK</sequence>
<dbReference type="AlphaFoldDB" id="A0AAW7X9V5"/>
<dbReference type="GO" id="GO:0009396">
    <property type="term" value="P:folic acid-containing compound biosynthetic process"/>
    <property type="evidence" value="ECO:0007669"/>
    <property type="project" value="InterPro"/>
</dbReference>